<evidence type="ECO:0000313" key="2">
    <source>
        <dbReference type="Proteomes" id="UP000034006"/>
    </source>
</evidence>
<organism evidence="1 2">
    <name type="scientific">Candidatus Collierbacteria bacterium GW2011_GWB2_44_22</name>
    <dbReference type="NCBI Taxonomy" id="1618387"/>
    <lineage>
        <taxon>Bacteria</taxon>
        <taxon>Candidatus Collieribacteriota</taxon>
    </lineage>
</organism>
<name>A0A0G1HX46_9BACT</name>
<comment type="caution">
    <text evidence="1">The sequence shown here is derived from an EMBL/GenBank/DDBJ whole genome shotgun (WGS) entry which is preliminary data.</text>
</comment>
<proteinExistence type="predicted"/>
<sequence length="118" mass="13776">MKTPQYLIVPSKPKVFKVDNGFLTPISLHPSNGVRIRIDPDLDHQPHSIGVLFNHRIVNEPSYFDTLCFEEKDRIAIFQILPTENPLYGRLIFIKYESIEIFEGDRHRRRSKVHHGAL</sequence>
<dbReference type="AlphaFoldDB" id="A0A0G1HX46"/>
<gene>
    <name evidence="1" type="ORF">UW44_C0011G0021</name>
</gene>
<dbReference type="Proteomes" id="UP000034006">
    <property type="component" value="Unassembled WGS sequence"/>
</dbReference>
<dbReference type="EMBL" id="LCIH01000011">
    <property type="protein sequence ID" value="KKT51510.1"/>
    <property type="molecule type" value="Genomic_DNA"/>
</dbReference>
<reference evidence="1 2" key="1">
    <citation type="journal article" date="2015" name="Nature">
        <title>rRNA introns, odd ribosomes, and small enigmatic genomes across a large radiation of phyla.</title>
        <authorList>
            <person name="Brown C.T."/>
            <person name="Hug L.A."/>
            <person name="Thomas B.C."/>
            <person name="Sharon I."/>
            <person name="Castelle C.J."/>
            <person name="Singh A."/>
            <person name="Wilkins M.J."/>
            <person name="Williams K.H."/>
            <person name="Banfield J.F."/>
        </authorList>
    </citation>
    <scope>NUCLEOTIDE SEQUENCE [LARGE SCALE GENOMIC DNA]</scope>
</reference>
<evidence type="ECO:0000313" key="1">
    <source>
        <dbReference type="EMBL" id="KKT51510.1"/>
    </source>
</evidence>
<accession>A0A0G1HX46</accession>
<protein>
    <submittedName>
        <fullName evidence="1">Uncharacterized protein</fullName>
    </submittedName>
</protein>